<dbReference type="InterPro" id="IPR046530">
    <property type="entry name" value="BIM1-like_dom"/>
</dbReference>
<name>A0ABR1RGL8_9PEZI</name>
<organism evidence="4 5">
    <name type="scientific">Apiospora marii</name>
    <dbReference type="NCBI Taxonomy" id="335849"/>
    <lineage>
        <taxon>Eukaryota</taxon>
        <taxon>Fungi</taxon>
        <taxon>Dikarya</taxon>
        <taxon>Ascomycota</taxon>
        <taxon>Pezizomycotina</taxon>
        <taxon>Sordariomycetes</taxon>
        <taxon>Xylariomycetidae</taxon>
        <taxon>Amphisphaeriales</taxon>
        <taxon>Apiosporaceae</taxon>
        <taxon>Apiospora</taxon>
    </lineage>
</organism>
<evidence type="ECO:0000259" key="3">
    <source>
        <dbReference type="Pfam" id="PF20238"/>
    </source>
</evidence>
<feature type="region of interest" description="Disordered" evidence="1">
    <location>
        <begin position="63"/>
        <end position="92"/>
    </location>
</feature>
<keyword evidence="2" id="KW-0732">Signal</keyword>
<protein>
    <recommendedName>
        <fullName evidence="3">Copper acquisition factor BIM1-like domain-containing protein</fullName>
    </recommendedName>
</protein>
<feature type="compositionally biased region" description="Low complexity" evidence="1">
    <location>
        <begin position="82"/>
        <end position="92"/>
    </location>
</feature>
<evidence type="ECO:0000313" key="5">
    <source>
        <dbReference type="Proteomes" id="UP001396898"/>
    </source>
</evidence>
<evidence type="ECO:0000313" key="4">
    <source>
        <dbReference type="EMBL" id="KAK8012416.1"/>
    </source>
</evidence>
<gene>
    <name evidence="4" type="ORF">PG991_009791</name>
</gene>
<keyword evidence="5" id="KW-1185">Reference proteome</keyword>
<comment type="caution">
    <text evidence="4">The sequence shown here is derived from an EMBL/GenBank/DDBJ whole genome shotgun (WGS) entry which is preliminary data.</text>
</comment>
<feature type="signal peptide" evidence="2">
    <location>
        <begin position="1"/>
        <end position="16"/>
    </location>
</feature>
<proteinExistence type="predicted"/>
<dbReference type="Proteomes" id="UP001396898">
    <property type="component" value="Unassembled WGS sequence"/>
</dbReference>
<accession>A0ABR1RGL8</accession>
<dbReference type="Pfam" id="PF20238">
    <property type="entry name" value="BIM1-like_dom"/>
    <property type="match status" value="1"/>
</dbReference>
<feature type="domain" description="Copper acquisition factor BIM1-like" evidence="3">
    <location>
        <begin position="16"/>
        <end position="143"/>
    </location>
</feature>
<reference evidence="4 5" key="1">
    <citation type="submission" date="2023-01" db="EMBL/GenBank/DDBJ databases">
        <title>Analysis of 21 Apiospora genomes using comparative genomics revels a genus with tremendous synthesis potential of carbohydrate active enzymes and secondary metabolites.</title>
        <authorList>
            <person name="Sorensen T."/>
        </authorList>
    </citation>
    <scope>NUCLEOTIDE SEQUENCE [LARGE SCALE GENOMIC DNA]</scope>
    <source>
        <strain evidence="4 5">CBS 20057</strain>
    </source>
</reference>
<evidence type="ECO:0000256" key="1">
    <source>
        <dbReference type="SAM" id="MobiDB-lite"/>
    </source>
</evidence>
<dbReference type="EMBL" id="JAQQWI010000015">
    <property type="protein sequence ID" value="KAK8012416.1"/>
    <property type="molecule type" value="Genomic_DNA"/>
</dbReference>
<sequence length="180" mass="18945">MLSAILFLATLQLSAAHCSIAYPASRADTLAENTTTTSHPSGFRGRMSNLLTHIVEKAPAPHTVPLAGQTSQSREGPWSWVSTTNGHTSSSTLGLSTSASAFHVTGRGTYCIPSLPLPVQSRDGDNAIIQVVTSGKFGSALYNLGSTSAVRQIVLGGGLMGLLTVRRYLLPPKCPALVWR</sequence>
<feature type="chain" id="PRO_5047128347" description="Copper acquisition factor BIM1-like domain-containing protein" evidence="2">
    <location>
        <begin position="17"/>
        <end position="180"/>
    </location>
</feature>
<evidence type="ECO:0000256" key="2">
    <source>
        <dbReference type="SAM" id="SignalP"/>
    </source>
</evidence>